<gene>
    <name evidence="7" type="ORF">ACFO6X_00190</name>
</gene>
<keyword evidence="3" id="KW-0807">Transducer</keyword>
<dbReference type="Gene3D" id="1.10.287.950">
    <property type="entry name" value="Methyl-accepting chemotaxis protein"/>
    <property type="match status" value="1"/>
</dbReference>
<dbReference type="SMART" id="SM00304">
    <property type="entry name" value="HAMP"/>
    <property type="match status" value="1"/>
</dbReference>
<dbReference type="PROSITE" id="PS50111">
    <property type="entry name" value="CHEMOTAXIS_TRANSDUC_2"/>
    <property type="match status" value="1"/>
</dbReference>
<dbReference type="Pfam" id="PF12729">
    <property type="entry name" value="4HB_MCP_1"/>
    <property type="match status" value="1"/>
</dbReference>
<dbReference type="CDD" id="cd06225">
    <property type="entry name" value="HAMP"/>
    <property type="match status" value="1"/>
</dbReference>
<evidence type="ECO:0000256" key="4">
    <source>
        <dbReference type="SAM" id="Phobius"/>
    </source>
</evidence>
<keyword evidence="4" id="KW-0812">Transmembrane</keyword>
<keyword evidence="1" id="KW-0488">Methylation</keyword>
<feature type="domain" description="HAMP" evidence="6">
    <location>
        <begin position="208"/>
        <end position="260"/>
    </location>
</feature>
<dbReference type="PANTHER" id="PTHR43531:SF14">
    <property type="entry name" value="METHYL-ACCEPTING CHEMOTAXIS PROTEIN I-RELATED"/>
    <property type="match status" value="1"/>
</dbReference>
<name>A0ABV9Q979_9BURK</name>
<dbReference type="EMBL" id="JBHSHJ010000001">
    <property type="protein sequence ID" value="MFC4787418.1"/>
    <property type="molecule type" value="Genomic_DNA"/>
</dbReference>
<dbReference type="PANTHER" id="PTHR43531">
    <property type="entry name" value="PROTEIN ICFG"/>
    <property type="match status" value="1"/>
</dbReference>
<dbReference type="PRINTS" id="PR00260">
    <property type="entry name" value="CHEMTRNSDUCR"/>
</dbReference>
<feature type="domain" description="Methyl-accepting transducer" evidence="5">
    <location>
        <begin position="265"/>
        <end position="494"/>
    </location>
</feature>
<dbReference type="InterPro" id="IPR003660">
    <property type="entry name" value="HAMP_dom"/>
</dbReference>
<protein>
    <submittedName>
        <fullName evidence="7">Methyl-accepting chemotaxis protein</fullName>
    </submittedName>
</protein>
<evidence type="ECO:0000259" key="5">
    <source>
        <dbReference type="PROSITE" id="PS50111"/>
    </source>
</evidence>
<dbReference type="Pfam" id="PF00015">
    <property type="entry name" value="MCPsignal"/>
    <property type="match status" value="1"/>
</dbReference>
<evidence type="ECO:0000259" key="6">
    <source>
        <dbReference type="PROSITE" id="PS50885"/>
    </source>
</evidence>
<organism evidence="7 8">
    <name type="scientific">Giesbergeria sinuosa</name>
    <dbReference type="NCBI Taxonomy" id="80883"/>
    <lineage>
        <taxon>Bacteria</taxon>
        <taxon>Pseudomonadati</taxon>
        <taxon>Pseudomonadota</taxon>
        <taxon>Betaproteobacteria</taxon>
        <taxon>Burkholderiales</taxon>
        <taxon>Comamonadaceae</taxon>
        <taxon>Giesbergeria</taxon>
    </lineage>
</organism>
<reference evidence="8" key="1">
    <citation type="journal article" date="2019" name="Int. J. Syst. Evol. Microbiol.">
        <title>The Global Catalogue of Microorganisms (GCM) 10K type strain sequencing project: providing services to taxonomists for standard genome sequencing and annotation.</title>
        <authorList>
            <consortium name="The Broad Institute Genomics Platform"/>
            <consortium name="The Broad Institute Genome Sequencing Center for Infectious Disease"/>
            <person name="Wu L."/>
            <person name="Ma J."/>
        </authorList>
    </citation>
    <scope>NUCLEOTIDE SEQUENCE [LARGE SCALE GENOMIC DNA]</scope>
    <source>
        <strain evidence="8">CCUG 49452</strain>
    </source>
</reference>
<dbReference type="SUPFAM" id="SSF58104">
    <property type="entry name" value="Methyl-accepting chemotaxis protein (MCP) signaling domain"/>
    <property type="match status" value="1"/>
</dbReference>
<feature type="transmembrane region" description="Helical" evidence="4">
    <location>
        <begin position="6"/>
        <end position="30"/>
    </location>
</feature>
<dbReference type="CDD" id="cd11386">
    <property type="entry name" value="MCP_signal"/>
    <property type="match status" value="1"/>
</dbReference>
<evidence type="ECO:0000256" key="2">
    <source>
        <dbReference type="ARBA" id="ARBA00029447"/>
    </source>
</evidence>
<dbReference type="PROSITE" id="PS50885">
    <property type="entry name" value="HAMP"/>
    <property type="match status" value="1"/>
</dbReference>
<dbReference type="InterPro" id="IPR051310">
    <property type="entry name" value="MCP_chemotaxis"/>
</dbReference>
<dbReference type="Pfam" id="PF00672">
    <property type="entry name" value="HAMP"/>
    <property type="match status" value="1"/>
</dbReference>
<comment type="similarity">
    <text evidence="2">Belongs to the methyl-accepting chemotaxis (MCP) protein family.</text>
</comment>
<dbReference type="Proteomes" id="UP001596001">
    <property type="component" value="Unassembled WGS sequence"/>
</dbReference>
<proteinExistence type="inferred from homology"/>
<dbReference type="InterPro" id="IPR024478">
    <property type="entry name" value="HlyB_4HB_MCP"/>
</dbReference>
<keyword evidence="8" id="KW-1185">Reference proteome</keyword>
<dbReference type="SMART" id="SM00283">
    <property type="entry name" value="MA"/>
    <property type="match status" value="1"/>
</dbReference>
<dbReference type="InterPro" id="IPR004089">
    <property type="entry name" value="MCPsignal_dom"/>
</dbReference>
<evidence type="ECO:0000313" key="7">
    <source>
        <dbReference type="EMBL" id="MFC4787418.1"/>
    </source>
</evidence>
<accession>A0ABV9Q979</accession>
<comment type="caution">
    <text evidence="7">The sequence shown here is derived from an EMBL/GenBank/DDBJ whole genome shotgun (WGS) entry which is preliminary data.</text>
</comment>
<keyword evidence="4" id="KW-0472">Membrane</keyword>
<evidence type="ECO:0000256" key="1">
    <source>
        <dbReference type="ARBA" id="ARBA00022481"/>
    </source>
</evidence>
<keyword evidence="4" id="KW-1133">Transmembrane helix</keyword>
<dbReference type="InterPro" id="IPR004090">
    <property type="entry name" value="Chemotax_Me-accpt_rcpt"/>
</dbReference>
<evidence type="ECO:0000256" key="3">
    <source>
        <dbReference type="PROSITE-ProRule" id="PRU00284"/>
    </source>
</evidence>
<sequence length="532" mass="56512">MKHLHIAQQLAIGFGLLLLSLIGVSVFSVYQQDKLGALMVAEFKHPFAVTNAITRVDANIARMARAMRDVTMAENEADIQKFTTDVQALEQKVLDDMALVKERFLSDKGHSDALVGKIRSWQPIREQVLQLKKAGQSAEAAQVVRTQGVAKVAEINAAITEIHDIAWKKAEGFQANAVQVQQTGRYISIVVSVLFVVLGAVTGVFITRSLTGPIQQAVEVARTVAAGDLSHRFEVQGKNETAQLLQVLQEMQCSLGGVVLAVRTGSESVASASGQIASGNHDLNRRTEEQAAMLQQTAASMEQLSSQVQQNADSAKQANQLAQGASSVAIRGGEVVEQVVDTMKGINDASKKIADIIQVIDGIAFQTNILALNAAVEAARAGEQGRGFAVVASEVRNLAGRSAEAAKEIKGLIHASVERVEQGAALVDQAGVTMTEVVSAIRRVTDMVGEITAASHEQSDAVQQVGVAVTRMDQVTQENAALVEEMAAAAGGLQKQAQELVDTVVVFKLEGQPLAASTVQPLVRAHCLQLSA</sequence>
<feature type="transmembrane region" description="Helical" evidence="4">
    <location>
        <begin position="186"/>
        <end position="206"/>
    </location>
</feature>
<evidence type="ECO:0000313" key="8">
    <source>
        <dbReference type="Proteomes" id="UP001596001"/>
    </source>
</evidence>
<dbReference type="RefSeq" id="WP_382428859.1">
    <property type="nucleotide sequence ID" value="NZ_JBHSHJ010000001.1"/>
</dbReference>